<dbReference type="PIRSF" id="PIRSF000412">
    <property type="entry name" value="SHMT"/>
    <property type="match status" value="1"/>
</dbReference>
<feature type="binding site" evidence="9">
    <location>
        <begin position="123"/>
        <end position="125"/>
    </location>
    <ligand>
        <name>(6S)-5,6,7,8-tetrahydrofolate</name>
        <dbReference type="ChEBI" id="CHEBI:57453"/>
    </ligand>
</feature>
<evidence type="ECO:0000313" key="13">
    <source>
        <dbReference type="Proteomes" id="UP000245880"/>
    </source>
</evidence>
<dbReference type="Gene3D" id="3.90.1150.10">
    <property type="entry name" value="Aspartate Aminotransferase, domain 1"/>
    <property type="match status" value="1"/>
</dbReference>
<dbReference type="GO" id="GO:0005829">
    <property type="term" value="C:cytosol"/>
    <property type="evidence" value="ECO:0007669"/>
    <property type="project" value="TreeGrafter"/>
</dbReference>
<dbReference type="AlphaFoldDB" id="A0A316AG31"/>
<sequence length="434" mass="47155">MSTLTSVERDTTIFDLINKEQHRQESGIELIASENFTSPQVMEAAGSVLTNKYAEGLPGKRYYGGCEVVDEIEQIAIDRLKSLFGATWANVQPHSGAQANTAVFLACLNPGDKIMGFNLAHGGHLSHGSPVNISGKYFQPVFYGVEAETGLIDWDKVEKQALQEKPKLLICGASAYSRDWDYARLRNIADQVGALLLADISHPAGLIAKGLLNDPFDHCHIVTTTTHKTLRGPRGGVIMMRNDFENPFGITTAKGKVRMMSSLLDSGVFPGTQGGPLEHIIAAKAIAFGEALTDGYANYATQVAKNAQAMATAFIDKGYKIISGGTDNHLMLIDLRTKNGVDYGLTGRLAENTLIKADITINKNMVPFDDKSPMVTSGIRVGTAAITTRGMVESDMARIVDLIDMVLMNHDQEAKIASAKTEINTWMKQFPLYV</sequence>
<evidence type="ECO:0000256" key="9">
    <source>
        <dbReference type="HAMAP-Rule" id="MF_00051"/>
    </source>
</evidence>
<evidence type="ECO:0000256" key="7">
    <source>
        <dbReference type="ARBA" id="ARBA00022679"/>
    </source>
</evidence>
<evidence type="ECO:0000256" key="5">
    <source>
        <dbReference type="ARBA" id="ARBA00022490"/>
    </source>
</evidence>
<dbReference type="GO" id="GO:0035999">
    <property type="term" value="P:tetrahydrofolate interconversion"/>
    <property type="evidence" value="ECO:0007669"/>
    <property type="project" value="UniProtKB-UniRule"/>
</dbReference>
<keyword evidence="12" id="KW-0489">Methyltransferase</keyword>
<dbReference type="Proteomes" id="UP000245880">
    <property type="component" value="Unassembled WGS sequence"/>
</dbReference>
<dbReference type="InterPro" id="IPR015422">
    <property type="entry name" value="PyrdxlP-dep_Trfase_small"/>
</dbReference>
<keyword evidence="7 9" id="KW-0808">Transferase</keyword>
<evidence type="ECO:0000313" key="12">
    <source>
        <dbReference type="EMBL" id="PWJ56663.1"/>
    </source>
</evidence>
<keyword evidence="6 9" id="KW-0554">One-carbon metabolism</keyword>
<comment type="pathway">
    <text evidence="9">One-carbon metabolism; tetrahydrofolate interconversion.</text>
</comment>
<dbReference type="Pfam" id="PF00464">
    <property type="entry name" value="SHMT"/>
    <property type="match status" value="1"/>
</dbReference>
<comment type="subunit">
    <text evidence="4 9">Homodimer.</text>
</comment>
<comment type="similarity">
    <text evidence="3 9">Belongs to the SHMT family.</text>
</comment>
<evidence type="ECO:0000256" key="8">
    <source>
        <dbReference type="ARBA" id="ARBA00022898"/>
    </source>
</evidence>
<evidence type="ECO:0000256" key="6">
    <source>
        <dbReference type="ARBA" id="ARBA00022563"/>
    </source>
</evidence>
<evidence type="ECO:0000256" key="1">
    <source>
        <dbReference type="ARBA" id="ARBA00001933"/>
    </source>
</evidence>
<dbReference type="InterPro" id="IPR015424">
    <property type="entry name" value="PyrdxlP-dep_Trfase"/>
</dbReference>
<evidence type="ECO:0000256" key="4">
    <source>
        <dbReference type="ARBA" id="ARBA00011738"/>
    </source>
</evidence>
<comment type="caution">
    <text evidence="9">Lacks conserved residue(s) required for the propagation of feature annotation.</text>
</comment>
<feature type="domain" description="Serine hydroxymethyltransferase-like" evidence="11">
    <location>
        <begin position="8"/>
        <end position="403"/>
    </location>
</feature>
<keyword evidence="9" id="KW-0028">Amino-acid biosynthesis</keyword>
<evidence type="ECO:0000259" key="11">
    <source>
        <dbReference type="Pfam" id="PF00464"/>
    </source>
</evidence>
<dbReference type="GO" id="GO:0032259">
    <property type="term" value="P:methylation"/>
    <property type="evidence" value="ECO:0007669"/>
    <property type="project" value="UniProtKB-KW"/>
</dbReference>
<protein>
    <recommendedName>
        <fullName evidence="9">Serine hydroxymethyltransferase</fullName>
        <shortName evidence="9">SHMT</shortName>
        <shortName evidence="9">Serine methylase</shortName>
        <ecNumber evidence="9">2.1.2.1</ecNumber>
    </recommendedName>
</protein>
<dbReference type="Gene3D" id="3.40.640.10">
    <property type="entry name" value="Type I PLP-dependent aspartate aminotransferase-like (Major domain)"/>
    <property type="match status" value="1"/>
</dbReference>
<dbReference type="RefSeq" id="WP_109676635.1">
    <property type="nucleotide sequence ID" value="NZ_QGDT01000011.1"/>
</dbReference>
<comment type="subcellular location">
    <subcellularLocation>
        <location evidence="2 9">Cytoplasm</location>
    </subcellularLocation>
</comment>
<dbReference type="NCBIfam" id="NF000586">
    <property type="entry name" value="PRK00011.1"/>
    <property type="match status" value="1"/>
</dbReference>
<organism evidence="12 13">
    <name type="scientific">Dyadobacter jejuensis</name>
    <dbReference type="NCBI Taxonomy" id="1082580"/>
    <lineage>
        <taxon>Bacteria</taxon>
        <taxon>Pseudomonadati</taxon>
        <taxon>Bacteroidota</taxon>
        <taxon>Cytophagia</taxon>
        <taxon>Cytophagales</taxon>
        <taxon>Spirosomataceae</taxon>
        <taxon>Dyadobacter</taxon>
    </lineage>
</organism>
<dbReference type="GO" id="GO:0008168">
    <property type="term" value="F:methyltransferase activity"/>
    <property type="evidence" value="ECO:0007669"/>
    <property type="project" value="UniProtKB-KW"/>
</dbReference>
<dbReference type="SUPFAM" id="SSF53383">
    <property type="entry name" value="PLP-dependent transferases"/>
    <property type="match status" value="1"/>
</dbReference>
<feature type="binding site" evidence="9">
    <location>
        <position position="119"/>
    </location>
    <ligand>
        <name>(6S)-5,6,7,8-tetrahydrofolate</name>
        <dbReference type="ChEBI" id="CHEBI:57453"/>
    </ligand>
</feature>
<keyword evidence="5 9" id="KW-0963">Cytoplasm</keyword>
<accession>A0A316AG31</accession>
<dbReference type="InterPro" id="IPR019798">
    <property type="entry name" value="Ser_HO-MeTrfase_PLP_BS"/>
</dbReference>
<dbReference type="CDD" id="cd00378">
    <property type="entry name" value="SHMT"/>
    <property type="match status" value="1"/>
</dbReference>
<dbReference type="EC" id="2.1.2.1" evidence="9"/>
<feature type="site" description="Plays an important role in substrate specificity" evidence="9">
    <location>
        <position position="227"/>
    </location>
</feature>
<dbReference type="GO" id="GO:0019264">
    <property type="term" value="P:glycine biosynthetic process from serine"/>
    <property type="evidence" value="ECO:0007669"/>
    <property type="project" value="UniProtKB-UniRule"/>
</dbReference>
<dbReference type="GO" id="GO:0030170">
    <property type="term" value="F:pyridoxal phosphate binding"/>
    <property type="evidence" value="ECO:0007669"/>
    <property type="project" value="UniProtKB-UniRule"/>
</dbReference>
<dbReference type="UniPathway" id="UPA00288">
    <property type="reaction ID" value="UER01023"/>
</dbReference>
<proteinExistence type="inferred from homology"/>
<dbReference type="PANTHER" id="PTHR11680">
    <property type="entry name" value="SERINE HYDROXYMETHYLTRANSFERASE"/>
    <property type="match status" value="1"/>
</dbReference>
<comment type="pathway">
    <text evidence="9">Amino-acid biosynthesis; glycine biosynthesis; glycine from L-serine: step 1/1.</text>
</comment>
<comment type="catalytic activity">
    <reaction evidence="9">
        <text>(6R)-5,10-methylene-5,6,7,8-tetrahydrofolate + glycine + H2O = (6S)-5,6,7,8-tetrahydrofolate + L-serine</text>
        <dbReference type="Rhea" id="RHEA:15481"/>
        <dbReference type="ChEBI" id="CHEBI:15377"/>
        <dbReference type="ChEBI" id="CHEBI:15636"/>
        <dbReference type="ChEBI" id="CHEBI:33384"/>
        <dbReference type="ChEBI" id="CHEBI:57305"/>
        <dbReference type="ChEBI" id="CHEBI:57453"/>
        <dbReference type="EC" id="2.1.2.1"/>
    </reaction>
</comment>
<evidence type="ECO:0000256" key="10">
    <source>
        <dbReference type="PIRSR" id="PIRSR000412-50"/>
    </source>
</evidence>
<dbReference type="UniPathway" id="UPA00193"/>
<keyword evidence="13" id="KW-1185">Reference proteome</keyword>
<dbReference type="OrthoDB" id="9803846at2"/>
<dbReference type="InterPro" id="IPR015421">
    <property type="entry name" value="PyrdxlP-dep_Trfase_major"/>
</dbReference>
<dbReference type="EMBL" id="QGDT01000011">
    <property type="protein sequence ID" value="PWJ56663.1"/>
    <property type="molecule type" value="Genomic_DNA"/>
</dbReference>
<dbReference type="PANTHER" id="PTHR11680:SF35">
    <property type="entry name" value="SERINE HYDROXYMETHYLTRANSFERASE 1"/>
    <property type="match status" value="1"/>
</dbReference>
<comment type="function">
    <text evidence="9">Catalyzes the reversible interconversion of serine and glycine with tetrahydrofolate (THF) serving as the one-carbon carrier. This reaction serves as the major source of one-carbon groups required for the biosynthesis of purines, thymidylate, methionine, and other important biomolecules. Also exhibits THF-independent aldolase activity toward beta-hydroxyamino acids, producing glycine and aldehydes, via a retro-aldol mechanism.</text>
</comment>
<keyword evidence="8 9" id="KW-0663">Pyridoxal phosphate</keyword>
<dbReference type="InterPro" id="IPR049943">
    <property type="entry name" value="Ser_HO-MeTrfase-like"/>
</dbReference>
<dbReference type="FunFam" id="3.40.640.10:FF:000001">
    <property type="entry name" value="Serine hydroxymethyltransferase"/>
    <property type="match status" value="1"/>
</dbReference>
<evidence type="ECO:0000256" key="3">
    <source>
        <dbReference type="ARBA" id="ARBA00006376"/>
    </source>
</evidence>
<reference evidence="12 13" key="1">
    <citation type="submission" date="2018-03" db="EMBL/GenBank/DDBJ databases">
        <title>Genomic Encyclopedia of Archaeal and Bacterial Type Strains, Phase II (KMG-II): from individual species to whole genera.</title>
        <authorList>
            <person name="Goeker M."/>
        </authorList>
    </citation>
    <scope>NUCLEOTIDE SEQUENCE [LARGE SCALE GENOMIC DNA]</scope>
    <source>
        <strain evidence="12 13">DSM 100346</strain>
    </source>
</reference>
<name>A0A316AG31_9BACT</name>
<dbReference type="InterPro" id="IPR001085">
    <property type="entry name" value="Ser_HO-MeTrfase"/>
</dbReference>
<dbReference type="InterPro" id="IPR039429">
    <property type="entry name" value="SHMT-like_dom"/>
</dbReference>
<feature type="modified residue" description="N6-(pyridoxal phosphate)lysine" evidence="9 10">
    <location>
        <position position="228"/>
    </location>
</feature>
<dbReference type="PROSITE" id="PS00096">
    <property type="entry name" value="SHMT"/>
    <property type="match status" value="1"/>
</dbReference>
<comment type="cofactor">
    <cofactor evidence="1 9 10">
        <name>pyridoxal 5'-phosphate</name>
        <dbReference type="ChEBI" id="CHEBI:597326"/>
    </cofactor>
</comment>
<dbReference type="HAMAP" id="MF_00051">
    <property type="entry name" value="SHMT"/>
    <property type="match status" value="1"/>
</dbReference>
<gene>
    <name evidence="9" type="primary">glyA</name>
    <name evidence="12" type="ORF">CLV98_111157</name>
</gene>
<evidence type="ECO:0000256" key="2">
    <source>
        <dbReference type="ARBA" id="ARBA00004496"/>
    </source>
</evidence>
<comment type="caution">
    <text evidence="12">The sequence shown here is derived from an EMBL/GenBank/DDBJ whole genome shotgun (WGS) entry which is preliminary data.</text>
</comment>
<dbReference type="GO" id="GO:0004372">
    <property type="term" value="F:glycine hydroxymethyltransferase activity"/>
    <property type="evidence" value="ECO:0007669"/>
    <property type="project" value="UniProtKB-UniRule"/>
</dbReference>